<evidence type="ECO:0000256" key="4">
    <source>
        <dbReference type="ARBA" id="ARBA00012759"/>
    </source>
</evidence>
<feature type="region of interest" description="Disordered" evidence="18">
    <location>
        <begin position="1076"/>
        <end position="1123"/>
    </location>
</feature>
<evidence type="ECO:0000256" key="6">
    <source>
        <dbReference type="ARBA" id="ARBA00022553"/>
    </source>
</evidence>
<keyword evidence="22" id="KW-1185">Reference proteome</keyword>
<dbReference type="GO" id="GO:0034122">
    <property type="term" value="P:negative regulation of toll-like receptor signaling pathway"/>
    <property type="evidence" value="ECO:0007669"/>
    <property type="project" value="TreeGrafter"/>
</dbReference>
<evidence type="ECO:0000256" key="7">
    <source>
        <dbReference type="ARBA" id="ARBA00022588"/>
    </source>
</evidence>
<dbReference type="InterPro" id="IPR003323">
    <property type="entry name" value="OTU_dom"/>
</dbReference>
<dbReference type="Pfam" id="PF02338">
    <property type="entry name" value="OTU"/>
    <property type="match status" value="1"/>
</dbReference>
<keyword evidence="8" id="KW-0645">Protease</keyword>
<dbReference type="Proteomes" id="UP001178461">
    <property type="component" value="Chromosome 9"/>
</dbReference>
<dbReference type="GO" id="GO:0004843">
    <property type="term" value="F:cysteine-type deubiquitinase activity"/>
    <property type="evidence" value="ECO:0007669"/>
    <property type="project" value="UniProtKB-EC"/>
</dbReference>
<feature type="region of interest" description="Disordered" evidence="18">
    <location>
        <begin position="200"/>
        <end position="249"/>
    </location>
</feature>
<feature type="region of interest" description="Disordered" evidence="18">
    <location>
        <begin position="414"/>
        <end position="447"/>
    </location>
</feature>
<dbReference type="GO" id="GO:0005737">
    <property type="term" value="C:cytoplasm"/>
    <property type="evidence" value="ECO:0007669"/>
    <property type="project" value="UniProtKB-SubCell"/>
</dbReference>
<evidence type="ECO:0000256" key="10">
    <source>
        <dbReference type="ARBA" id="ARBA00022801"/>
    </source>
</evidence>
<sequence>MEATAATAAAEEKPGGEEQSPPGSGAEAPADSSMDACLRSQGLYRKRVAKDGSCLFRAVAEQVFHSQAQHLDIRMACIHFLRNNREHFEAFIEGPFEEYLKSLENPQEWVGQVEISALSLMYRKDFIIYQEPNSAPSHVTENGFPDKVLLCFTSGSHYDIVYPVEYTVNAALCQSILYEMLYEKVFGIDVSKILKELSPPEVTKDADGNSEASDSEDGDMESEVAAANHTNGLKPPEGKQQLHKRGRSNSLTLPRGVLRSLNPSVYQNIEYEAWQQSKRDQQKQDFSIAAGMQYSVGDKCKVRLDQSGRFYNAHIQEVQSPNGPVVVFVEELGAKHSVLLKNLKPIPQAAPLESWNTVPGKKIKKPISPHGQFSHFDGDFRGSKNPNKAMKNASGLPPRLHSTRQHHMSCPGIYFQQTSPEHSTPGRNPSQALRRAGRERTEDLEYTNSRDCNYFGLSPEERREREAIEETHSLYEIQFWDEVAFPALSNPAVSQVATQTTDNTGWRKHRASNGGGGRRRSSLKEEKGKSKNVEAKEGKDSNPGQILIDQNFEPKISENHGEASRISPPSGHGDSQSPFLEQSFQEHIPGVTPPPSLAFHEMHLPPPVPSVPAVVPAWPNEPTTYGPTGLPPQIPVSSVMPTPVTGLDPSLSPVHVTSSPVTGIPVSLQAVNQPLMPVPQTMNLYQDPLYPGFPLNEKGERVGTPPYSLCSTGEDLPNDKNTLRFFFNLGVKAYSCPMWAPHSYLYPLHQACLTACRMYPKVSLAVYSHNPWMQEVSLSQNGNEAARIDGHLPGQNEVGMNGQSPQTDTRPPSVPLFIPAAQVPESQGLVCVESENLGQGLPAEYDESFGGQSVFPQPPFGQNQFLGPVPVAPVYSQLWYGYPVQGYVDNSGVRQVVVPPVDKRADAGLPKEGLAAATGYSESFQKARSENSSQGSPLSAATAKNDCNVLNKTSTRVPREKQACPTAPSATQAESPLQNPSTEMQDSRRQVVSTPKRELKNSSFSHKEKNDQASAGLEDCRVQRPREESSEDEHEVCDMLRSGRSKQFYNQTYGGGRRPRGEWGYPPGRGGYHYSRNEETWRGPHSRSRDDGFQYHRNYRGRPYRNDRRRANMGDGYRGQQLP</sequence>
<feature type="compositionally biased region" description="Basic and acidic residues" evidence="18">
    <location>
        <begin position="522"/>
        <end position="540"/>
    </location>
</feature>
<dbReference type="EMBL" id="OX395134">
    <property type="protein sequence ID" value="CAI5784289.1"/>
    <property type="molecule type" value="Genomic_DNA"/>
</dbReference>
<organism evidence="21 22">
    <name type="scientific">Podarcis lilfordi</name>
    <name type="common">Lilford's wall lizard</name>
    <dbReference type="NCBI Taxonomy" id="74358"/>
    <lineage>
        <taxon>Eukaryota</taxon>
        <taxon>Metazoa</taxon>
        <taxon>Chordata</taxon>
        <taxon>Craniata</taxon>
        <taxon>Vertebrata</taxon>
        <taxon>Euteleostomi</taxon>
        <taxon>Lepidosauria</taxon>
        <taxon>Squamata</taxon>
        <taxon>Bifurcata</taxon>
        <taxon>Unidentata</taxon>
        <taxon>Episquamata</taxon>
        <taxon>Laterata</taxon>
        <taxon>Lacertibaenia</taxon>
        <taxon>Lacertidae</taxon>
        <taxon>Podarcis</taxon>
    </lineage>
</organism>
<evidence type="ECO:0000313" key="22">
    <source>
        <dbReference type="Proteomes" id="UP001178461"/>
    </source>
</evidence>
<dbReference type="GO" id="GO:0061578">
    <property type="term" value="F:K63-linked deubiquitinase activity"/>
    <property type="evidence" value="ECO:0007669"/>
    <property type="project" value="TreeGrafter"/>
</dbReference>
<evidence type="ECO:0000256" key="9">
    <source>
        <dbReference type="ARBA" id="ARBA00022786"/>
    </source>
</evidence>
<keyword evidence="6" id="KW-0597">Phosphoprotein</keyword>
<evidence type="ECO:0000259" key="20">
    <source>
        <dbReference type="PROSITE" id="PS50802"/>
    </source>
</evidence>
<feature type="compositionally biased region" description="Acidic residues" evidence="18">
    <location>
        <begin position="213"/>
        <end position="222"/>
    </location>
</feature>
<evidence type="ECO:0000256" key="1">
    <source>
        <dbReference type="ARBA" id="ARBA00000707"/>
    </source>
</evidence>
<feature type="compositionally biased region" description="Basic and acidic residues" evidence="18">
    <location>
        <begin position="985"/>
        <end position="1011"/>
    </location>
</feature>
<dbReference type="GO" id="GO:0005634">
    <property type="term" value="C:nucleus"/>
    <property type="evidence" value="ECO:0007669"/>
    <property type="project" value="UniProtKB-SubCell"/>
</dbReference>
<dbReference type="GO" id="GO:0045087">
    <property type="term" value="P:innate immune response"/>
    <property type="evidence" value="ECO:0007669"/>
    <property type="project" value="UniProtKB-KW"/>
</dbReference>
<dbReference type="SMART" id="SM00333">
    <property type="entry name" value="TUDOR"/>
    <property type="match status" value="1"/>
</dbReference>
<reference evidence="21" key="1">
    <citation type="submission" date="2022-12" db="EMBL/GenBank/DDBJ databases">
        <authorList>
            <person name="Alioto T."/>
            <person name="Alioto T."/>
            <person name="Gomez Garrido J."/>
        </authorList>
    </citation>
    <scope>NUCLEOTIDE SEQUENCE</scope>
</reference>
<dbReference type="PROSITE" id="PS50304">
    <property type="entry name" value="TUDOR"/>
    <property type="match status" value="1"/>
</dbReference>
<feature type="compositionally biased region" description="Polar residues" evidence="18">
    <location>
        <begin position="415"/>
        <end position="431"/>
    </location>
</feature>
<keyword evidence="5" id="KW-0963">Cytoplasm</keyword>
<evidence type="ECO:0000256" key="5">
    <source>
        <dbReference type="ARBA" id="ARBA00022490"/>
    </source>
</evidence>
<comment type="subunit">
    <text evidence="16">Interacts with MYD88; the interaction is direct. Interacts with ALKBH3; the interaction is direct. Interacts with USP7; the interaction is direct. Interacts with USP9X; the interaction is direct.</text>
</comment>
<dbReference type="InterPro" id="IPR038765">
    <property type="entry name" value="Papain-like_cys_pep_sf"/>
</dbReference>
<feature type="domain" description="Tudor" evidence="19">
    <location>
        <begin position="293"/>
        <end position="353"/>
    </location>
</feature>
<dbReference type="SUPFAM" id="SSF54001">
    <property type="entry name" value="Cysteine proteinases"/>
    <property type="match status" value="1"/>
</dbReference>
<gene>
    <name evidence="21" type="ORF">PODLI_1B018512</name>
</gene>
<dbReference type="GO" id="GO:0070536">
    <property type="term" value="P:protein K63-linked deubiquitination"/>
    <property type="evidence" value="ECO:0007669"/>
    <property type="project" value="UniProtKB-ARBA"/>
</dbReference>
<proteinExistence type="predicted"/>
<dbReference type="GO" id="GO:1903093">
    <property type="term" value="P:regulation of protein K48-linked deubiquitination"/>
    <property type="evidence" value="ECO:0007669"/>
    <property type="project" value="TreeGrafter"/>
</dbReference>
<keyword evidence="10" id="KW-0378">Hydrolase</keyword>
<dbReference type="CDD" id="cd22794">
    <property type="entry name" value="OTU_OTUD4"/>
    <property type="match status" value="1"/>
</dbReference>
<feature type="domain" description="OTU" evidence="20">
    <location>
        <begin position="43"/>
        <end position="164"/>
    </location>
</feature>
<evidence type="ECO:0000313" key="21">
    <source>
        <dbReference type="EMBL" id="CAI5784289.1"/>
    </source>
</evidence>
<dbReference type="AlphaFoldDB" id="A0AA35KVK0"/>
<feature type="compositionally biased region" description="Basic residues" evidence="18">
    <location>
        <begin position="506"/>
        <end position="521"/>
    </location>
</feature>
<keyword evidence="14" id="KW-0539">Nucleus</keyword>
<dbReference type="SUPFAM" id="SSF63748">
    <property type="entry name" value="Tudor/PWWP/MBT"/>
    <property type="match status" value="1"/>
</dbReference>
<dbReference type="GO" id="GO:2000660">
    <property type="term" value="P:negative regulation of interleukin-1-mediated signaling pathway"/>
    <property type="evidence" value="ECO:0007669"/>
    <property type="project" value="TreeGrafter"/>
</dbReference>
<dbReference type="Gene3D" id="2.30.30.140">
    <property type="match status" value="1"/>
</dbReference>
<feature type="region of interest" description="Disordered" evidence="18">
    <location>
        <begin position="494"/>
        <end position="548"/>
    </location>
</feature>
<keyword evidence="9" id="KW-0833">Ubl conjugation pathway</keyword>
<dbReference type="FunFam" id="3.90.70.80:FF:000013">
    <property type="entry name" value="OTU domain-containing protein 4"/>
    <property type="match status" value="1"/>
</dbReference>
<dbReference type="InterPro" id="IPR050704">
    <property type="entry name" value="Peptidase_C85-like"/>
</dbReference>
<dbReference type="InterPro" id="IPR002999">
    <property type="entry name" value="Tudor"/>
</dbReference>
<evidence type="ECO:0000256" key="3">
    <source>
        <dbReference type="ARBA" id="ARBA00004496"/>
    </source>
</evidence>
<evidence type="ECO:0000256" key="13">
    <source>
        <dbReference type="ARBA" id="ARBA00022990"/>
    </source>
</evidence>
<evidence type="ECO:0000256" key="12">
    <source>
        <dbReference type="ARBA" id="ARBA00022859"/>
    </source>
</evidence>
<feature type="compositionally biased region" description="Polar residues" evidence="18">
    <location>
        <begin position="968"/>
        <end position="984"/>
    </location>
</feature>
<keyword evidence="11" id="KW-0788">Thiol protease</keyword>
<feature type="compositionally biased region" description="Polar residues" evidence="18">
    <location>
        <begin position="494"/>
        <end position="504"/>
    </location>
</feature>
<evidence type="ECO:0000256" key="16">
    <source>
        <dbReference type="ARBA" id="ARBA00062839"/>
    </source>
</evidence>
<evidence type="ECO:0000256" key="2">
    <source>
        <dbReference type="ARBA" id="ARBA00004123"/>
    </source>
</evidence>
<feature type="region of interest" description="Disordered" evidence="18">
    <location>
        <begin position="953"/>
        <end position="1039"/>
    </location>
</feature>
<feature type="region of interest" description="Disordered" evidence="18">
    <location>
        <begin position="559"/>
        <end position="578"/>
    </location>
</feature>
<dbReference type="PANTHER" id="PTHR12419">
    <property type="entry name" value="OTU DOMAIN CONTAINING PROTEIN"/>
    <property type="match status" value="1"/>
</dbReference>
<keyword evidence="13" id="KW-0007">Acetylation</keyword>
<dbReference type="GO" id="GO:0006508">
    <property type="term" value="P:proteolysis"/>
    <property type="evidence" value="ECO:0007669"/>
    <property type="project" value="UniProtKB-KW"/>
</dbReference>
<dbReference type="CDD" id="cd20448">
    <property type="entry name" value="Tudor_OTUD4"/>
    <property type="match status" value="1"/>
</dbReference>
<dbReference type="PANTHER" id="PTHR12419:SF9">
    <property type="entry name" value="OTU DOMAIN-CONTAINING PROTEIN 4"/>
    <property type="match status" value="1"/>
</dbReference>
<keyword evidence="12" id="KW-0391">Immunity</keyword>
<evidence type="ECO:0000256" key="15">
    <source>
        <dbReference type="ARBA" id="ARBA00058854"/>
    </source>
</evidence>
<evidence type="ECO:0000256" key="18">
    <source>
        <dbReference type="SAM" id="MobiDB-lite"/>
    </source>
</evidence>
<keyword evidence="7" id="KW-0399">Innate immunity</keyword>
<protein>
    <recommendedName>
        <fullName evidence="17">OTU domain-containing protein 4</fullName>
        <ecNumber evidence="4">3.4.19.12</ecNumber>
    </recommendedName>
</protein>
<dbReference type="EC" id="3.4.19.12" evidence="4"/>
<evidence type="ECO:0000256" key="8">
    <source>
        <dbReference type="ARBA" id="ARBA00022670"/>
    </source>
</evidence>
<feature type="compositionally biased region" description="Basic and acidic residues" evidence="18">
    <location>
        <begin position="1018"/>
        <end position="1028"/>
    </location>
</feature>
<feature type="compositionally biased region" description="Basic and acidic residues" evidence="18">
    <location>
        <begin position="1076"/>
        <end position="1094"/>
    </location>
</feature>
<comment type="subcellular location">
    <subcellularLocation>
        <location evidence="3">Cytoplasm</location>
    </subcellularLocation>
    <subcellularLocation>
        <location evidence="2">Nucleus</location>
    </subcellularLocation>
</comment>
<feature type="region of interest" description="Disordered" evidence="18">
    <location>
        <begin position="1"/>
        <end position="32"/>
    </location>
</feature>
<dbReference type="PROSITE" id="PS50802">
    <property type="entry name" value="OTU"/>
    <property type="match status" value="1"/>
</dbReference>
<comment type="function">
    <text evidence="15">Deubiquitinase which hydrolyzes the isopeptide bond between the ubiquitin C-terminus and the lysine epsilon-amino group of the target protein. May negatively regulate inflammatory and pathogen recognition signaling in innate immune response. Upon phosphorylation at Ser-202 and Ser-204 residues, via IL-1 receptor and Toll-like receptor signaling pathway, specifically deubiquitinates 'Lys-63'-polyubiquitinated MYD88 adapter protein triggering down-regulation of NF-kappa-B-dependent transcription of inflammatory mediators. Independently of the catalytic activity, acts as a scaffold for alternative deubiquitinases to assemble specific deubiquitinase-substrate complexes. Associates with USP7 and USP9X deubiquitinases to stabilize alkylation repair enzyme ALKBH3, thereby promoting the repair of alkylated DNA lesions.</text>
</comment>
<dbReference type="Gene3D" id="3.90.70.80">
    <property type="match status" value="1"/>
</dbReference>
<evidence type="ECO:0000256" key="14">
    <source>
        <dbReference type="ARBA" id="ARBA00023242"/>
    </source>
</evidence>
<evidence type="ECO:0000259" key="19">
    <source>
        <dbReference type="PROSITE" id="PS50304"/>
    </source>
</evidence>
<evidence type="ECO:0000256" key="17">
    <source>
        <dbReference type="ARBA" id="ARBA00074854"/>
    </source>
</evidence>
<evidence type="ECO:0000256" key="11">
    <source>
        <dbReference type="ARBA" id="ARBA00022807"/>
    </source>
</evidence>
<name>A0AA35KVK0_9SAUR</name>
<comment type="catalytic activity">
    <reaction evidence="1">
        <text>Thiol-dependent hydrolysis of ester, thioester, amide, peptide and isopeptide bonds formed by the C-terminal Gly of ubiquitin (a 76-residue protein attached to proteins as an intracellular targeting signal).</text>
        <dbReference type="EC" id="3.4.19.12"/>
    </reaction>
</comment>
<accession>A0AA35KVK0</accession>